<evidence type="ECO:0000259" key="11">
    <source>
        <dbReference type="Pfam" id="PF02384"/>
    </source>
</evidence>
<dbReference type="Gene3D" id="3.40.50.150">
    <property type="entry name" value="Vaccinia Virus protein VP39"/>
    <property type="match status" value="1"/>
</dbReference>
<dbReference type="InterPro" id="IPR038333">
    <property type="entry name" value="T1MK-like_N_sf"/>
</dbReference>
<dbReference type="SUPFAM" id="SSF116734">
    <property type="entry name" value="DNA methylase specificity domain"/>
    <property type="match status" value="1"/>
</dbReference>
<sequence length="1834" mass="202654">MIEHLQKKTPIRKSDIGLTLAALLFLRWADFEDAEREAIAAFEDLNYEPVVPDHCRWRNWCDSSPEQLADVFGEMPFILGRLTNRRDDPLATQLSRAASGLEPLQVLDGEALSILVRWLANQPFETPSDRLKLRDLLDQVLAKTSGREANQHSSPPLLTKLMAGLAEPKFGESAYDPCFGSAGLLTAALEHVGDHGRKTADEQSYQSGAQPLRIAGVESKPHAYLIGLTRLVLSGVIDPKLELGNSLERVPVSNPGTEGFDIVLANPPWGGKVDLHGLDHLPIQLNDSTSLFIQHALSQLRPDGRAVIAVPASVLFRSGRGVELREWLLLENTLEAVVAMPPSLLASHSSVDFSLLVLRRGGTTRTVRMVNPTKFFQKAGFPKAKSNLPEMLPELFLSSMTEMLIRNPEKYDRGSDETWDVDIETLRATSYDLTPRRRDQSGLQQILDSLPDDVRITTLDECCDVRGGRNIRSADLLADANATYLTVGQSASLLAVDSEVVVELREKGELQGFRDGASWKLPRKQVEELARERGVDQRLDAMVPYVRIGDVSKGVAASGSSFVDPAHAEQLKPEWKLRSGDLLLSKSGTIGKAGIVRNGAVGAIASSGFFVLRPNAGQLDPHFLLAYLQSAEANAWFDDHARGSAARHLAIGVVRTLPVPVPPLQIQQRVAEECRKFGVDALTYLAELVSEDQSDALPTELSEWVVLNLRIVDSMEQSDKLASFLEDVESIARSRFPIKLCESCDRHYVPDYSDEIHIEGPVNYAAGIEKMCLGCWLDVGSSAEGIEELTKQSPLVPWAIVFQMAVDPLERVTAIPDTAAIYSLLQSTKIGLGAALDKIQGSLPNEQRARELTEELSSRITWHLSNLISAVKLVVDVVDASFVDRETMKVSVRITNAGKLPLHDLDFEFKPPLTPKQGSRFPFVGPGSSIEIDFSGSNQWYSDDQLTALQWTSPDVVLSWSGRTIAGTSFREARELAIDFDAPSVNDAVDQSELTTRSGGSPYICGDPVKPERGEVFFGREELLKQIRRMVIDSGNVVLLEGNRRAGKSSVLWHLEGTTAIPGWMGVYCSLQGAEGDSKGGIPTADVFRAIAYELVQSVRKLNGSAVLPDGTILDENRKMGISRSLRKGISDDAPFQDFREYVEMILDALSSQNLGILLMLDEFDKLQEGIDKGVTSPQVPENIRFLVQSLPRFSAILTGSRRLKRMREEYWSALFGLGTRLGVSSLPKPAASRLIVEPVKGQLAFATPAVDRCYELTAGQPYLLQCLCNRIFDIAAQSKLRSITIDHVDQAAEALVEDNEHFASLWDYTECDRRRFLLIVLWQERNGSDPMRLGAIQAKLEQAGVEVREETLMEDLEYLRELELIDLNSESGGASYTLAIPMMGQWLDLQQDYEVLRSRARGDVESALTESPYQTGNPLRSGSEELFVGRNETLDTIAQLLSNGHRLLMLEGPRRIGKTSILFQLQQSPSLVDWVPAYCGIHWPDELEPTESIAYSIVSTVLNFVDTFELPDGKTINRGKAIGHQKAVRSAMGDGNINLNFQQLVERAVAVFENEGKRLLLTLDDVRLAEDKESIGGRNVCFLRSLESMTRKLDGFAVLFVGDGVREGDSDSQINALLKSVSRIKLGRLSSKVASGLLSEPAQGVFKYDAAALELAVQSSGGEPYLLQLLGNQIFENAIKNKLNRVQLFHVENAIDELCEQTQFFENTWKSLGSNNSRFILALIWNECKKANPAVLVDIKARYEQLGIEVPAAGLLADILMLYEDGIVEMSDNEHSVASFKLAVPMVGRWIDKHQDKDILRSMAAAEVNDEFRNSQQNSVADLKNLLETDDND</sequence>
<dbReference type="Gene3D" id="3.40.50.300">
    <property type="entry name" value="P-loop containing nucleotide triphosphate hydrolases"/>
    <property type="match status" value="2"/>
</dbReference>
<proteinExistence type="inferred from homology"/>
<dbReference type="PRINTS" id="PR00507">
    <property type="entry name" value="N12N6MTFRASE"/>
</dbReference>
<dbReference type="InterPro" id="IPR000055">
    <property type="entry name" value="Restrct_endonuc_typeI_TRD"/>
</dbReference>
<gene>
    <name evidence="12" type="ORF">CA13_20930</name>
</gene>
<dbReference type="PROSITE" id="PS00092">
    <property type="entry name" value="N6_MTASE"/>
    <property type="match status" value="1"/>
</dbReference>
<evidence type="ECO:0000256" key="6">
    <source>
        <dbReference type="ARBA" id="ARBA00022691"/>
    </source>
</evidence>
<comment type="similarity">
    <text evidence="1">Belongs to the N(4)/N(6)-methyltransferase family.</text>
</comment>
<dbReference type="InterPro" id="IPR003356">
    <property type="entry name" value="DNA_methylase_A-5"/>
</dbReference>
<dbReference type="InterPro" id="IPR027417">
    <property type="entry name" value="P-loop_NTPase"/>
</dbReference>
<dbReference type="EC" id="2.1.1.72" evidence="3"/>
<dbReference type="InterPro" id="IPR044946">
    <property type="entry name" value="Restrct_endonuc_typeI_TRD_sf"/>
</dbReference>
<feature type="domain" description="Type I restriction modification DNA specificity" evidence="10">
    <location>
        <begin position="543"/>
        <end position="672"/>
    </location>
</feature>
<dbReference type="GO" id="GO:0009307">
    <property type="term" value="P:DNA restriction-modification system"/>
    <property type="evidence" value="ECO:0007669"/>
    <property type="project" value="UniProtKB-KW"/>
</dbReference>
<keyword evidence="7" id="KW-0680">Restriction system</keyword>
<dbReference type="Pfam" id="PF02384">
    <property type="entry name" value="N6_Mtase"/>
    <property type="match status" value="1"/>
</dbReference>
<keyword evidence="8" id="KW-0238">DNA-binding</keyword>
<evidence type="ECO:0000256" key="9">
    <source>
        <dbReference type="ARBA" id="ARBA00047942"/>
    </source>
</evidence>
<keyword evidence="6" id="KW-0949">S-adenosyl-L-methionine</keyword>
<keyword evidence="4 12" id="KW-0489">Methyltransferase</keyword>
<comment type="catalytic activity">
    <reaction evidence="9">
        <text>a 2'-deoxyadenosine in DNA + S-adenosyl-L-methionine = an N(6)-methyl-2'-deoxyadenosine in DNA + S-adenosyl-L-homocysteine + H(+)</text>
        <dbReference type="Rhea" id="RHEA:15197"/>
        <dbReference type="Rhea" id="RHEA-COMP:12418"/>
        <dbReference type="Rhea" id="RHEA-COMP:12419"/>
        <dbReference type="ChEBI" id="CHEBI:15378"/>
        <dbReference type="ChEBI" id="CHEBI:57856"/>
        <dbReference type="ChEBI" id="CHEBI:59789"/>
        <dbReference type="ChEBI" id="CHEBI:90615"/>
        <dbReference type="ChEBI" id="CHEBI:90616"/>
        <dbReference type="EC" id="2.1.1.72"/>
    </reaction>
</comment>
<comment type="similarity">
    <text evidence="2">Belongs to the type-I restriction system S methylase family.</text>
</comment>
<organism evidence="12 13">
    <name type="scientific">Novipirellula herctigrandis</name>
    <dbReference type="NCBI Taxonomy" id="2527986"/>
    <lineage>
        <taxon>Bacteria</taxon>
        <taxon>Pseudomonadati</taxon>
        <taxon>Planctomycetota</taxon>
        <taxon>Planctomycetia</taxon>
        <taxon>Pirellulales</taxon>
        <taxon>Pirellulaceae</taxon>
        <taxon>Novipirellula</taxon>
    </lineage>
</organism>
<dbReference type="PANTHER" id="PTHR42933">
    <property type="entry name" value="SLR6095 PROTEIN"/>
    <property type="match status" value="1"/>
</dbReference>
<dbReference type="PANTHER" id="PTHR42933:SF4">
    <property type="entry name" value="TYPE I RESTRICTION ENZYME ECOKI METHYLASE SUBUNIT"/>
    <property type="match status" value="1"/>
</dbReference>
<dbReference type="Gene3D" id="3.90.220.20">
    <property type="entry name" value="DNA methylase specificity domains"/>
    <property type="match status" value="1"/>
</dbReference>
<evidence type="ECO:0000256" key="2">
    <source>
        <dbReference type="ARBA" id="ARBA00010923"/>
    </source>
</evidence>
<evidence type="ECO:0000313" key="13">
    <source>
        <dbReference type="Proteomes" id="UP000315010"/>
    </source>
</evidence>
<reference evidence="12 13" key="1">
    <citation type="submission" date="2019-02" db="EMBL/GenBank/DDBJ databases">
        <title>Deep-cultivation of Planctomycetes and their phenomic and genomic characterization uncovers novel biology.</title>
        <authorList>
            <person name="Wiegand S."/>
            <person name="Jogler M."/>
            <person name="Boedeker C."/>
            <person name="Pinto D."/>
            <person name="Vollmers J."/>
            <person name="Rivas-Marin E."/>
            <person name="Kohn T."/>
            <person name="Peeters S.H."/>
            <person name="Heuer A."/>
            <person name="Rast P."/>
            <person name="Oberbeckmann S."/>
            <person name="Bunk B."/>
            <person name="Jeske O."/>
            <person name="Meyerdierks A."/>
            <person name="Storesund J.E."/>
            <person name="Kallscheuer N."/>
            <person name="Luecker S."/>
            <person name="Lage O.M."/>
            <person name="Pohl T."/>
            <person name="Merkel B.J."/>
            <person name="Hornburger P."/>
            <person name="Mueller R.-W."/>
            <person name="Bruemmer F."/>
            <person name="Labrenz M."/>
            <person name="Spormann A.M."/>
            <person name="Op Den Camp H."/>
            <person name="Overmann J."/>
            <person name="Amann R."/>
            <person name="Jetten M.S.M."/>
            <person name="Mascher T."/>
            <person name="Medema M.H."/>
            <person name="Devos D.P."/>
            <person name="Kaster A.-K."/>
            <person name="Ovreas L."/>
            <person name="Rohde M."/>
            <person name="Galperin M.Y."/>
            <person name="Jogler C."/>
        </authorList>
    </citation>
    <scope>NUCLEOTIDE SEQUENCE [LARGE SCALE GENOMIC DNA]</scope>
    <source>
        <strain evidence="12 13">CA13</strain>
    </source>
</reference>
<dbReference type="RefSeq" id="WP_146395823.1">
    <property type="nucleotide sequence ID" value="NZ_SJPJ01000001.1"/>
</dbReference>
<evidence type="ECO:0000256" key="1">
    <source>
        <dbReference type="ARBA" id="ARBA00006594"/>
    </source>
</evidence>
<dbReference type="GO" id="GO:0009007">
    <property type="term" value="F:site-specific DNA-methyltransferase (adenine-specific) activity"/>
    <property type="evidence" value="ECO:0007669"/>
    <property type="project" value="UniProtKB-EC"/>
</dbReference>
<evidence type="ECO:0000259" key="10">
    <source>
        <dbReference type="Pfam" id="PF01420"/>
    </source>
</evidence>
<evidence type="ECO:0000256" key="3">
    <source>
        <dbReference type="ARBA" id="ARBA00011900"/>
    </source>
</evidence>
<dbReference type="Pfam" id="PF01420">
    <property type="entry name" value="Methylase_S"/>
    <property type="match status" value="1"/>
</dbReference>
<evidence type="ECO:0000313" key="12">
    <source>
        <dbReference type="EMBL" id="TWT80648.1"/>
    </source>
</evidence>
<dbReference type="SUPFAM" id="SSF53335">
    <property type="entry name" value="S-adenosyl-L-methionine-dependent methyltransferases"/>
    <property type="match status" value="1"/>
</dbReference>
<dbReference type="Proteomes" id="UP000315010">
    <property type="component" value="Unassembled WGS sequence"/>
</dbReference>
<accession>A0A5C5YZU9</accession>
<protein>
    <recommendedName>
        <fullName evidence="3">site-specific DNA-methyltransferase (adenine-specific)</fullName>
        <ecNumber evidence="3">2.1.1.72</ecNumber>
    </recommendedName>
</protein>
<dbReference type="GO" id="GO:0003677">
    <property type="term" value="F:DNA binding"/>
    <property type="evidence" value="ECO:0007669"/>
    <property type="project" value="UniProtKB-KW"/>
</dbReference>
<dbReference type="InterPro" id="IPR051537">
    <property type="entry name" value="DNA_Adenine_Mtase"/>
</dbReference>
<dbReference type="EMBL" id="SJPJ01000001">
    <property type="protein sequence ID" value="TWT80648.1"/>
    <property type="molecule type" value="Genomic_DNA"/>
</dbReference>
<evidence type="ECO:0000256" key="8">
    <source>
        <dbReference type="ARBA" id="ARBA00023125"/>
    </source>
</evidence>
<name>A0A5C5YZU9_9BACT</name>
<dbReference type="GO" id="GO:0008170">
    <property type="term" value="F:N-methyltransferase activity"/>
    <property type="evidence" value="ECO:0007669"/>
    <property type="project" value="InterPro"/>
</dbReference>
<dbReference type="InterPro" id="IPR002052">
    <property type="entry name" value="DNA_methylase_N6_adenine_CS"/>
</dbReference>
<dbReference type="OrthoDB" id="9814572at2"/>
<evidence type="ECO:0000256" key="5">
    <source>
        <dbReference type="ARBA" id="ARBA00022679"/>
    </source>
</evidence>
<comment type="caution">
    <text evidence="12">The sequence shown here is derived from an EMBL/GenBank/DDBJ whole genome shotgun (WGS) entry which is preliminary data.</text>
</comment>
<evidence type="ECO:0000256" key="7">
    <source>
        <dbReference type="ARBA" id="ARBA00022747"/>
    </source>
</evidence>
<feature type="domain" description="DNA methylase adenine-specific" evidence="11">
    <location>
        <begin position="141"/>
        <end position="437"/>
    </location>
</feature>
<dbReference type="InterPro" id="IPR029063">
    <property type="entry name" value="SAM-dependent_MTases_sf"/>
</dbReference>
<keyword evidence="13" id="KW-1185">Reference proteome</keyword>
<dbReference type="SUPFAM" id="SSF52540">
    <property type="entry name" value="P-loop containing nucleoside triphosphate hydrolases"/>
    <property type="match status" value="2"/>
</dbReference>
<dbReference type="GO" id="GO:0032259">
    <property type="term" value="P:methylation"/>
    <property type="evidence" value="ECO:0007669"/>
    <property type="project" value="UniProtKB-KW"/>
</dbReference>
<keyword evidence="5 12" id="KW-0808">Transferase</keyword>
<dbReference type="Gene3D" id="1.20.1260.30">
    <property type="match status" value="1"/>
</dbReference>
<evidence type="ECO:0000256" key="4">
    <source>
        <dbReference type="ARBA" id="ARBA00022603"/>
    </source>
</evidence>